<evidence type="ECO:0000313" key="2">
    <source>
        <dbReference type="Proteomes" id="UP001431217"/>
    </source>
</evidence>
<accession>A0ABT0MMP0</accession>
<comment type="caution">
    <text evidence="1">The sequence shown here is derived from an EMBL/GenBank/DDBJ whole genome shotgun (WGS) entry which is preliminary data.</text>
</comment>
<proteinExistence type="predicted"/>
<dbReference type="RefSeq" id="WP_249476180.1">
    <property type="nucleotide sequence ID" value="NZ_JAMBEP010000006.1"/>
</dbReference>
<dbReference type="EMBL" id="JAMBEP010000006">
    <property type="protein sequence ID" value="MCL1636144.1"/>
    <property type="molecule type" value="Genomic_DNA"/>
</dbReference>
<protein>
    <submittedName>
        <fullName evidence="1">Uncharacterized protein</fullName>
    </submittedName>
</protein>
<sequence length="174" mass="19278">MENAVADMLKKHPLIAFSPLTDFQVTSLLDVAVEVERLLDAAVISDQSVDGVTLNKGYALLWLWVLGAFEVLRTMAQARICFSEDLAERIVIQKRYLSRLRMPLSKQEFQGKAVASGLTGFLSGVDTKSRDVSFDVGGVSYSARTMLHDFRSLISTVSPTDIKARHDSTYSCRS</sequence>
<keyword evidence="2" id="KW-1185">Reference proteome</keyword>
<gene>
    <name evidence="1" type="ORF">M2650_16095</name>
</gene>
<organism evidence="1 2">
    <name type="scientific">Luteimonas galliterrae</name>
    <dbReference type="NCBI Taxonomy" id="2940486"/>
    <lineage>
        <taxon>Bacteria</taxon>
        <taxon>Pseudomonadati</taxon>
        <taxon>Pseudomonadota</taxon>
        <taxon>Gammaproteobacteria</taxon>
        <taxon>Lysobacterales</taxon>
        <taxon>Lysobacteraceae</taxon>
        <taxon>Luteimonas</taxon>
    </lineage>
</organism>
<evidence type="ECO:0000313" key="1">
    <source>
        <dbReference type="EMBL" id="MCL1636144.1"/>
    </source>
</evidence>
<dbReference type="Proteomes" id="UP001431217">
    <property type="component" value="Unassembled WGS sequence"/>
</dbReference>
<name>A0ABT0MMP0_9GAMM</name>
<reference evidence="1 2" key="1">
    <citation type="submission" date="2022-05" db="EMBL/GenBank/DDBJ databases">
        <title>Luteimonas sp. SX5, whole genome shotgun sequencing project.</title>
        <authorList>
            <person name="Zhao G."/>
            <person name="Shen L."/>
        </authorList>
    </citation>
    <scope>NUCLEOTIDE SEQUENCE [LARGE SCALE GENOMIC DNA]</scope>
    <source>
        <strain evidence="1 2">SX5</strain>
    </source>
</reference>